<evidence type="ECO:0000313" key="4">
    <source>
        <dbReference type="Proteomes" id="UP001210925"/>
    </source>
</evidence>
<organism evidence="3 4">
    <name type="scientific">Boothiomyces macroporosus</name>
    <dbReference type="NCBI Taxonomy" id="261099"/>
    <lineage>
        <taxon>Eukaryota</taxon>
        <taxon>Fungi</taxon>
        <taxon>Fungi incertae sedis</taxon>
        <taxon>Chytridiomycota</taxon>
        <taxon>Chytridiomycota incertae sedis</taxon>
        <taxon>Chytridiomycetes</taxon>
        <taxon>Rhizophydiales</taxon>
        <taxon>Terramycetaceae</taxon>
        <taxon>Boothiomyces</taxon>
    </lineage>
</organism>
<sequence length="108" mass="11689">MLFNLKSLVNILALSSAISAIALPNVQTDEPSLAVRDAGIVESAGANTMVKREALPDPAKKKKKGKKGKKGKKAKKKNEMLKKLIVKDVESDLEARDVQEDTEADESD</sequence>
<dbReference type="Proteomes" id="UP001210925">
    <property type="component" value="Unassembled WGS sequence"/>
</dbReference>
<feature type="region of interest" description="Disordered" evidence="1">
    <location>
        <begin position="46"/>
        <end position="81"/>
    </location>
</feature>
<dbReference type="EMBL" id="JADGKB010000131">
    <property type="protein sequence ID" value="KAJ3252737.1"/>
    <property type="molecule type" value="Genomic_DNA"/>
</dbReference>
<name>A0AAD5Y100_9FUNG</name>
<feature type="compositionally biased region" description="Basic and acidic residues" evidence="1">
    <location>
        <begin position="50"/>
        <end position="59"/>
    </location>
</feature>
<evidence type="ECO:0000256" key="2">
    <source>
        <dbReference type="SAM" id="SignalP"/>
    </source>
</evidence>
<gene>
    <name evidence="3" type="ORF">HK103_001292</name>
</gene>
<evidence type="ECO:0000313" key="3">
    <source>
        <dbReference type="EMBL" id="KAJ3252737.1"/>
    </source>
</evidence>
<keyword evidence="4" id="KW-1185">Reference proteome</keyword>
<feature type="signal peptide" evidence="2">
    <location>
        <begin position="1"/>
        <end position="28"/>
    </location>
</feature>
<proteinExistence type="predicted"/>
<protein>
    <submittedName>
        <fullName evidence="3">Uncharacterized protein</fullName>
    </submittedName>
</protein>
<dbReference type="AlphaFoldDB" id="A0AAD5Y100"/>
<reference evidence="3" key="1">
    <citation type="submission" date="2020-05" db="EMBL/GenBank/DDBJ databases">
        <title>Phylogenomic resolution of chytrid fungi.</title>
        <authorList>
            <person name="Stajich J.E."/>
            <person name="Amses K."/>
            <person name="Simmons R."/>
            <person name="Seto K."/>
            <person name="Myers J."/>
            <person name="Bonds A."/>
            <person name="Quandt C.A."/>
            <person name="Barry K."/>
            <person name="Liu P."/>
            <person name="Grigoriev I."/>
            <person name="Longcore J.E."/>
            <person name="James T.Y."/>
        </authorList>
    </citation>
    <scope>NUCLEOTIDE SEQUENCE</scope>
    <source>
        <strain evidence="3">PLAUS21</strain>
    </source>
</reference>
<evidence type="ECO:0000256" key="1">
    <source>
        <dbReference type="SAM" id="MobiDB-lite"/>
    </source>
</evidence>
<accession>A0AAD5Y100</accession>
<comment type="caution">
    <text evidence="3">The sequence shown here is derived from an EMBL/GenBank/DDBJ whole genome shotgun (WGS) entry which is preliminary data.</text>
</comment>
<keyword evidence="2" id="KW-0732">Signal</keyword>
<feature type="compositionally biased region" description="Basic residues" evidence="1">
    <location>
        <begin position="60"/>
        <end position="76"/>
    </location>
</feature>
<feature type="chain" id="PRO_5042251551" evidence="2">
    <location>
        <begin position="29"/>
        <end position="108"/>
    </location>
</feature>